<dbReference type="InterPro" id="IPR009078">
    <property type="entry name" value="Ferritin-like_SF"/>
</dbReference>
<evidence type="ECO:0000259" key="8">
    <source>
        <dbReference type="PROSITE" id="PS50905"/>
    </source>
</evidence>
<feature type="binding site" evidence="6">
    <location>
        <position position="17"/>
    </location>
    <ligand>
        <name>Fe cation</name>
        <dbReference type="ChEBI" id="CHEBI:24875"/>
        <label>1</label>
    </ligand>
</feature>
<keyword evidence="10" id="KW-1185">Reference proteome</keyword>
<dbReference type="Gene3D" id="1.20.1260.10">
    <property type="match status" value="1"/>
</dbReference>
<dbReference type="Pfam" id="PF00210">
    <property type="entry name" value="Ferritin"/>
    <property type="match status" value="1"/>
</dbReference>
<sequence>MLNAVVQDAINDQINYELFSSYQYLSMAAWCEHEQFVGCASWLRIQSQEEYAHAMRLYDFLLARNAPIKLKAIAAPEQKFASVASVFEKALEQEMKVTEQIDRLYELAFHEKAFAALVELEWFITEQVEEEKTSREVVHKFKMVKDDPSALLDLDRDLGGRAATPDTSA</sequence>
<dbReference type="EC" id="1.16.3.2" evidence="7"/>
<protein>
    <recommendedName>
        <fullName evidence="7">Ferritin</fullName>
        <ecNumber evidence="7">1.16.3.2</ecNumber>
    </recommendedName>
</protein>
<feature type="domain" description="Ferritin-like diiron" evidence="8">
    <location>
        <begin position="1"/>
        <end position="145"/>
    </location>
</feature>
<dbReference type="GO" id="GO:0008199">
    <property type="term" value="F:ferric iron binding"/>
    <property type="evidence" value="ECO:0007669"/>
    <property type="project" value="InterPro"/>
</dbReference>
<evidence type="ECO:0000256" key="3">
    <source>
        <dbReference type="ARBA" id="ARBA00022723"/>
    </source>
</evidence>
<keyword evidence="3 6" id="KW-0479">Metal-binding</keyword>
<keyword evidence="7" id="KW-0963">Cytoplasm</keyword>
<evidence type="ECO:0000256" key="6">
    <source>
        <dbReference type="PIRSR" id="PIRSR601519-1"/>
    </source>
</evidence>
<dbReference type="GO" id="GO:0008198">
    <property type="term" value="F:ferrous iron binding"/>
    <property type="evidence" value="ECO:0007669"/>
    <property type="project" value="TreeGrafter"/>
</dbReference>
<keyword evidence="4 9" id="KW-0560">Oxidoreductase</keyword>
<evidence type="ECO:0000313" key="9">
    <source>
        <dbReference type="EMBL" id="QDT71214.1"/>
    </source>
</evidence>
<feature type="binding site" evidence="6">
    <location>
        <position position="127"/>
    </location>
    <ligand>
        <name>Fe cation</name>
        <dbReference type="ChEBI" id="CHEBI:24875"/>
        <label>1</label>
    </ligand>
</feature>
<feature type="binding site" evidence="6">
    <location>
        <position position="53"/>
    </location>
    <ligand>
        <name>Fe cation</name>
        <dbReference type="ChEBI" id="CHEBI:24875"/>
        <label>1</label>
    </ligand>
</feature>
<evidence type="ECO:0000256" key="7">
    <source>
        <dbReference type="RuleBase" id="RU361145"/>
    </source>
</evidence>
<feature type="binding site" evidence="6">
    <location>
        <position position="50"/>
    </location>
    <ligand>
        <name>Fe cation</name>
        <dbReference type="ChEBI" id="CHEBI:24875"/>
        <label>1</label>
    </ligand>
</feature>
<keyword evidence="5 6" id="KW-0408">Iron</keyword>
<evidence type="ECO:0000256" key="5">
    <source>
        <dbReference type="ARBA" id="ARBA00023004"/>
    </source>
</evidence>
<dbReference type="GO" id="GO:0005829">
    <property type="term" value="C:cytosol"/>
    <property type="evidence" value="ECO:0007669"/>
    <property type="project" value="TreeGrafter"/>
</dbReference>
<evidence type="ECO:0000256" key="4">
    <source>
        <dbReference type="ARBA" id="ARBA00023002"/>
    </source>
</evidence>
<dbReference type="RefSeq" id="WP_145430367.1">
    <property type="nucleotide sequence ID" value="NZ_CP036339.1"/>
</dbReference>
<dbReference type="FunFam" id="1.20.1260.10:FF:000001">
    <property type="entry name" value="Non-heme ferritin"/>
    <property type="match status" value="1"/>
</dbReference>
<dbReference type="AlphaFoldDB" id="A0A517TS62"/>
<dbReference type="PANTHER" id="PTHR11431">
    <property type="entry name" value="FERRITIN"/>
    <property type="match status" value="1"/>
</dbReference>
<dbReference type="CDD" id="cd01055">
    <property type="entry name" value="Nonheme_Ferritin"/>
    <property type="match status" value="1"/>
</dbReference>
<dbReference type="Proteomes" id="UP000317909">
    <property type="component" value="Chromosome"/>
</dbReference>
<accession>A0A517TS62</accession>
<dbReference type="InterPro" id="IPR041719">
    <property type="entry name" value="Ferritin_prok"/>
</dbReference>
<organism evidence="9 10">
    <name type="scientific">Lacipirellula limnantheis</name>
    <dbReference type="NCBI Taxonomy" id="2528024"/>
    <lineage>
        <taxon>Bacteria</taxon>
        <taxon>Pseudomonadati</taxon>
        <taxon>Planctomycetota</taxon>
        <taxon>Planctomycetia</taxon>
        <taxon>Pirellulales</taxon>
        <taxon>Lacipirellulaceae</taxon>
        <taxon>Lacipirellula</taxon>
    </lineage>
</organism>
<dbReference type="GO" id="GO:0006826">
    <property type="term" value="P:iron ion transport"/>
    <property type="evidence" value="ECO:0007669"/>
    <property type="project" value="InterPro"/>
</dbReference>
<dbReference type="GO" id="GO:0042802">
    <property type="term" value="F:identical protein binding"/>
    <property type="evidence" value="ECO:0007669"/>
    <property type="project" value="UniProtKB-ARBA"/>
</dbReference>
<evidence type="ECO:0000313" key="10">
    <source>
        <dbReference type="Proteomes" id="UP000317909"/>
    </source>
</evidence>
<gene>
    <name evidence="9" type="primary">ftnA</name>
    <name evidence="9" type="ORF">I41_03700</name>
</gene>
<comment type="subcellular location">
    <subcellularLocation>
        <location evidence="7">Cytoplasm</location>
    </subcellularLocation>
</comment>
<feature type="binding site" evidence="6">
    <location>
        <position position="94"/>
    </location>
    <ligand>
        <name>Fe cation</name>
        <dbReference type="ChEBI" id="CHEBI:24875"/>
        <label>1</label>
    </ligand>
</feature>
<dbReference type="EMBL" id="CP036339">
    <property type="protein sequence ID" value="QDT71214.1"/>
    <property type="molecule type" value="Genomic_DNA"/>
</dbReference>
<dbReference type="InterPro" id="IPR009040">
    <property type="entry name" value="Ferritin-like_diiron"/>
</dbReference>
<dbReference type="PROSITE" id="PS50905">
    <property type="entry name" value="FERRITIN_LIKE"/>
    <property type="match status" value="1"/>
</dbReference>
<comment type="similarity">
    <text evidence="1 7">Belongs to the ferritin family. Prokaryotic subfamily.</text>
</comment>
<reference evidence="9 10" key="1">
    <citation type="submission" date="2019-02" db="EMBL/GenBank/DDBJ databases">
        <title>Deep-cultivation of Planctomycetes and their phenomic and genomic characterization uncovers novel biology.</title>
        <authorList>
            <person name="Wiegand S."/>
            <person name="Jogler M."/>
            <person name="Boedeker C."/>
            <person name="Pinto D."/>
            <person name="Vollmers J."/>
            <person name="Rivas-Marin E."/>
            <person name="Kohn T."/>
            <person name="Peeters S.H."/>
            <person name="Heuer A."/>
            <person name="Rast P."/>
            <person name="Oberbeckmann S."/>
            <person name="Bunk B."/>
            <person name="Jeske O."/>
            <person name="Meyerdierks A."/>
            <person name="Storesund J.E."/>
            <person name="Kallscheuer N."/>
            <person name="Luecker S."/>
            <person name="Lage O.M."/>
            <person name="Pohl T."/>
            <person name="Merkel B.J."/>
            <person name="Hornburger P."/>
            <person name="Mueller R.-W."/>
            <person name="Bruemmer F."/>
            <person name="Labrenz M."/>
            <person name="Spormann A.M."/>
            <person name="Op den Camp H."/>
            <person name="Overmann J."/>
            <person name="Amann R."/>
            <person name="Jetten M.S.M."/>
            <person name="Mascher T."/>
            <person name="Medema M.H."/>
            <person name="Devos D.P."/>
            <person name="Kaster A.-K."/>
            <person name="Ovreas L."/>
            <person name="Rohde M."/>
            <person name="Galperin M.Y."/>
            <person name="Jogler C."/>
        </authorList>
    </citation>
    <scope>NUCLEOTIDE SEQUENCE [LARGE SCALE GENOMIC DNA]</scope>
    <source>
        <strain evidence="9 10">I41</strain>
    </source>
</reference>
<keyword evidence="2 7" id="KW-0409">Iron storage</keyword>
<dbReference type="InterPro" id="IPR008331">
    <property type="entry name" value="Ferritin_DPS_dom"/>
</dbReference>
<comment type="catalytic activity">
    <reaction evidence="7">
        <text>4 Fe(2+) + O2 + 6 H2O = 4 iron(III) oxide-hydroxide + 12 H(+)</text>
        <dbReference type="Rhea" id="RHEA:11972"/>
        <dbReference type="ChEBI" id="CHEBI:15377"/>
        <dbReference type="ChEBI" id="CHEBI:15378"/>
        <dbReference type="ChEBI" id="CHEBI:15379"/>
        <dbReference type="ChEBI" id="CHEBI:29033"/>
        <dbReference type="ChEBI" id="CHEBI:78619"/>
        <dbReference type="EC" id="1.16.3.2"/>
    </reaction>
</comment>
<name>A0A517TS62_9BACT</name>
<dbReference type="InterPro" id="IPR012347">
    <property type="entry name" value="Ferritin-like"/>
</dbReference>
<dbReference type="KEGG" id="llh:I41_03700"/>
<evidence type="ECO:0000256" key="2">
    <source>
        <dbReference type="ARBA" id="ARBA00022434"/>
    </source>
</evidence>
<comment type="function">
    <text evidence="7">Iron-storage protein.</text>
</comment>
<dbReference type="GO" id="GO:0006879">
    <property type="term" value="P:intracellular iron ion homeostasis"/>
    <property type="evidence" value="ECO:0007669"/>
    <property type="project" value="UniProtKB-KW"/>
</dbReference>
<evidence type="ECO:0000256" key="1">
    <source>
        <dbReference type="ARBA" id="ARBA00006950"/>
    </source>
</evidence>
<dbReference type="OrthoDB" id="9801481at2"/>
<dbReference type="SUPFAM" id="SSF47240">
    <property type="entry name" value="Ferritin-like"/>
    <property type="match status" value="1"/>
</dbReference>
<dbReference type="InterPro" id="IPR001519">
    <property type="entry name" value="Ferritin"/>
</dbReference>
<dbReference type="GO" id="GO:0004322">
    <property type="term" value="F:ferroxidase activity"/>
    <property type="evidence" value="ECO:0007669"/>
    <property type="project" value="TreeGrafter"/>
</dbReference>
<dbReference type="PANTHER" id="PTHR11431:SF127">
    <property type="entry name" value="BACTERIAL NON-HEME FERRITIN"/>
    <property type="match status" value="1"/>
</dbReference>
<proteinExistence type="inferred from homology"/>